<organism evidence="1 2">
    <name type="scientific">Clunio marinus</name>
    <dbReference type="NCBI Taxonomy" id="568069"/>
    <lineage>
        <taxon>Eukaryota</taxon>
        <taxon>Metazoa</taxon>
        <taxon>Ecdysozoa</taxon>
        <taxon>Arthropoda</taxon>
        <taxon>Hexapoda</taxon>
        <taxon>Insecta</taxon>
        <taxon>Pterygota</taxon>
        <taxon>Neoptera</taxon>
        <taxon>Endopterygota</taxon>
        <taxon>Diptera</taxon>
        <taxon>Nematocera</taxon>
        <taxon>Chironomoidea</taxon>
        <taxon>Chironomidae</taxon>
        <taxon>Clunio</taxon>
    </lineage>
</organism>
<dbReference type="Proteomes" id="UP000183832">
    <property type="component" value="Unassembled WGS sequence"/>
</dbReference>
<sequence length="101" mass="11413">MEKLIVGRNLITSSLSLRYLLSHDVGSRKGRKEIKKVTQGQSMEKIHCEISLLWRYGLCSTFYHHHHHHMIASKKISNTSNGEINIVTRSALTDLTAAVDA</sequence>
<name>A0A1J1I854_9DIPT</name>
<dbReference type="EMBL" id="CVRI01000039">
    <property type="protein sequence ID" value="CRK94585.1"/>
    <property type="molecule type" value="Genomic_DNA"/>
</dbReference>
<keyword evidence="2" id="KW-1185">Reference proteome</keyword>
<evidence type="ECO:0000313" key="2">
    <source>
        <dbReference type="Proteomes" id="UP000183832"/>
    </source>
</evidence>
<evidence type="ECO:0000313" key="1">
    <source>
        <dbReference type="EMBL" id="CRK94585.1"/>
    </source>
</evidence>
<gene>
    <name evidence="1" type="ORF">CLUMA_CG008085</name>
</gene>
<accession>A0A1J1I854</accession>
<protein>
    <submittedName>
        <fullName evidence="1">CLUMA_CG008085, isoform A</fullName>
    </submittedName>
</protein>
<reference evidence="1 2" key="1">
    <citation type="submission" date="2015-04" db="EMBL/GenBank/DDBJ databases">
        <authorList>
            <person name="Syromyatnikov M.Y."/>
            <person name="Popov V.N."/>
        </authorList>
    </citation>
    <scope>NUCLEOTIDE SEQUENCE [LARGE SCALE GENOMIC DNA]</scope>
</reference>
<proteinExistence type="predicted"/>
<dbReference type="AlphaFoldDB" id="A0A1J1I854"/>